<dbReference type="InterPro" id="IPR027377">
    <property type="entry name" value="ZAR1/RTP1-5-like_Znf-3CxxC"/>
</dbReference>
<dbReference type="Proteomes" id="UP000326565">
    <property type="component" value="Unassembled WGS sequence"/>
</dbReference>
<dbReference type="OrthoDB" id="8121437at2759"/>
<evidence type="ECO:0000256" key="3">
    <source>
        <dbReference type="ARBA" id="ARBA00022833"/>
    </source>
</evidence>
<evidence type="ECO:0000259" key="4">
    <source>
        <dbReference type="SMART" id="SM01328"/>
    </source>
</evidence>
<dbReference type="EMBL" id="ML732453">
    <property type="protein sequence ID" value="KAB8067724.1"/>
    <property type="molecule type" value="Genomic_DNA"/>
</dbReference>
<keyword evidence="3" id="KW-0862">Zinc</keyword>
<keyword evidence="1" id="KW-0479">Metal-binding</keyword>
<evidence type="ECO:0000313" key="5">
    <source>
        <dbReference type="EMBL" id="KAB8067724.1"/>
    </source>
</evidence>
<gene>
    <name evidence="5" type="ORF">BDV29DRAFT_196216</name>
</gene>
<evidence type="ECO:0000313" key="6">
    <source>
        <dbReference type="Proteomes" id="UP000326565"/>
    </source>
</evidence>
<protein>
    <submittedName>
        <fullName evidence="5">Zinc-binding domain-containing protein</fullName>
    </submittedName>
</protein>
<feature type="domain" description="3CxxC-type" evidence="4">
    <location>
        <begin position="35"/>
        <end position="108"/>
    </location>
</feature>
<sequence length="114" mass="13381">MAPRRRKVIERWSMYQELHDDVDDDINCTKMRDTNIMGWSSKKIAITIRQYIGQKYNARVYHQRCKACNSLSRPILDHSYAERVTFWVKQWNGFRVEKPPVSGASKGSAQQATM</sequence>
<keyword evidence="2" id="KW-0863">Zinc-finger</keyword>
<accession>A0A5N5WK95</accession>
<dbReference type="AlphaFoldDB" id="A0A5N5WK95"/>
<reference evidence="5 6" key="1">
    <citation type="submission" date="2019-04" db="EMBL/GenBank/DDBJ databases">
        <title>Friends and foes A comparative genomics study of 23 Aspergillus species from section Flavi.</title>
        <authorList>
            <consortium name="DOE Joint Genome Institute"/>
            <person name="Kjaerbolling I."/>
            <person name="Vesth T."/>
            <person name="Frisvad J.C."/>
            <person name="Nybo J.L."/>
            <person name="Theobald S."/>
            <person name="Kildgaard S."/>
            <person name="Isbrandt T."/>
            <person name="Kuo A."/>
            <person name="Sato A."/>
            <person name="Lyhne E.K."/>
            <person name="Kogle M.E."/>
            <person name="Wiebenga A."/>
            <person name="Kun R.S."/>
            <person name="Lubbers R.J."/>
            <person name="Makela M.R."/>
            <person name="Barry K."/>
            <person name="Chovatia M."/>
            <person name="Clum A."/>
            <person name="Daum C."/>
            <person name="Haridas S."/>
            <person name="He G."/>
            <person name="LaButti K."/>
            <person name="Lipzen A."/>
            <person name="Mondo S."/>
            <person name="Riley R."/>
            <person name="Salamov A."/>
            <person name="Simmons B.A."/>
            <person name="Magnuson J.K."/>
            <person name="Henrissat B."/>
            <person name="Mortensen U.H."/>
            <person name="Larsen T.O."/>
            <person name="Devries R.P."/>
            <person name="Grigoriev I.V."/>
            <person name="Machida M."/>
            <person name="Baker S.E."/>
            <person name="Andersen M.R."/>
        </authorList>
    </citation>
    <scope>NUCLEOTIDE SEQUENCE [LARGE SCALE GENOMIC DNA]</scope>
    <source>
        <strain evidence="5 6">CBS 151.66</strain>
    </source>
</reference>
<dbReference type="SMART" id="SM01328">
    <property type="entry name" value="zf-3CxxC"/>
    <property type="match status" value="1"/>
</dbReference>
<dbReference type="GO" id="GO:0008270">
    <property type="term" value="F:zinc ion binding"/>
    <property type="evidence" value="ECO:0007669"/>
    <property type="project" value="UniProtKB-KW"/>
</dbReference>
<organism evidence="5 6">
    <name type="scientific">Aspergillus leporis</name>
    <dbReference type="NCBI Taxonomy" id="41062"/>
    <lineage>
        <taxon>Eukaryota</taxon>
        <taxon>Fungi</taxon>
        <taxon>Dikarya</taxon>
        <taxon>Ascomycota</taxon>
        <taxon>Pezizomycotina</taxon>
        <taxon>Eurotiomycetes</taxon>
        <taxon>Eurotiomycetidae</taxon>
        <taxon>Eurotiales</taxon>
        <taxon>Aspergillaceae</taxon>
        <taxon>Aspergillus</taxon>
        <taxon>Aspergillus subgen. Circumdati</taxon>
    </lineage>
</organism>
<proteinExistence type="predicted"/>
<evidence type="ECO:0000256" key="1">
    <source>
        <dbReference type="ARBA" id="ARBA00022723"/>
    </source>
</evidence>
<keyword evidence="6" id="KW-1185">Reference proteome</keyword>
<dbReference type="Pfam" id="PF13695">
    <property type="entry name" value="Zn_ribbon_3CxxC"/>
    <property type="match status" value="1"/>
</dbReference>
<evidence type="ECO:0000256" key="2">
    <source>
        <dbReference type="ARBA" id="ARBA00022771"/>
    </source>
</evidence>
<name>A0A5N5WK95_9EURO</name>